<sequence>MDISFWPTAKHPWTVLRDLSLHAEEVGVHGVWVMDHFMDNTEQGGGDVHEGFTLLAALAAVVPRVRLGTLVAGNTYRHPAVVANQARTIDHVSDGRFVLGLGAGWQVNEHEQYGIELPAVGPRLRRFEEACRVVRALRDEPVADLDGRYYRLTAARMDPKPVGPLPLMIGGAGEKVMAGIVARQADEWNVWGDPDLFAHKSGVMTAACEREGRDPASLRRTVQARIVLDGVTEAIDLDDRTVGGSLEQLRDTLGRYRDAGADEFIVLDGHLGGDAERSRALLDAVVHDVAPALG</sequence>
<evidence type="ECO:0000256" key="4">
    <source>
        <dbReference type="ARBA" id="ARBA00023033"/>
    </source>
</evidence>
<proteinExistence type="predicted"/>
<dbReference type="SUPFAM" id="SSF51679">
    <property type="entry name" value="Bacterial luciferase-like"/>
    <property type="match status" value="1"/>
</dbReference>
<dbReference type="InterPro" id="IPR050172">
    <property type="entry name" value="SsuD_RutA_monooxygenase"/>
</dbReference>
<keyword evidence="1" id="KW-0285">Flavoprotein</keyword>
<keyword evidence="3" id="KW-0560">Oxidoreductase</keyword>
<feature type="domain" description="Luciferase-like" evidence="5">
    <location>
        <begin position="7"/>
        <end position="229"/>
    </location>
</feature>
<evidence type="ECO:0000256" key="3">
    <source>
        <dbReference type="ARBA" id="ARBA00023002"/>
    </source>
</evidence>
<keyword evidence="4 6" id="KW-0503">Monooxygenase</keyword>
<reference evidence="6 7" key="1">
    <citation type="submission" date="2019-06" db="EMBL/GenBank/DDBJ databases">
        <title>Sequencing the genomes of 1000 actinobacteria strains.</title>
        <authorList>
            <person name="Klenk H.-P."/>
        </authorList>
    </citation>
    <scope>NUCLEOTIDE SEQUENCE [LARGE SCALE GENOMIC DNA]</scope>
    <source>
        <strain evidence="6 7">DSM 18607</strain>
    </source>
</reference>
<name>A0A542E4V1_9MICO</name>
<dbReference type="OrthoDB" id="9814695at2"/>
<dbReference type="PANTHER" id="PTHR42847">
    <property type="entry name" value="ALKANESULFONATE MONOOXYGENASE"/>
    <property type="match status" value="1"/>
</dbReference>
<dbReference type="RefSeq" id="WP_141849588.1">
    <property type="nucleotide sequence ID" value="NZ_BAAAPR010000015.1"/>
</dbReference>
<dbReference type="GO" id="GO:0046306">
    <property type="term" value="P:alkanesulfonate catabolic process"/>
    <property type="evidence" value="ECO:0007669"/>
    <property type="project" value="TreeGrafter"/>
</dbReference>
<evidence type="ECO:0000256" key="2">
    <source>
        <dbReference type="ARBA" id="ARBA00022643"/>
    </source>
</evidence>
<dbReference type="PANTHER" id="PTHR42847:SF8">
    <property type="entry name" value="CONSERVED PROTEIN"/>
    <property type="match status" value="1"/>
</dbReference>
<accession>A0A542E4V1</accession>
<dbReference type="InterPro" id="IPR011251">
    <property type="entry name" value="Luciferase-like_dom"/>
</dbReference>
<dbReference type="Gene3D" id="3.20.20.30">
    <property type="entry name" value="Luciferase-like domain"/>
    <property type="match status" value="1"/>
</dbReference>
<keyword evidence="7" id="KW-1185">Reference proteome</keyword>
<dbReference type="Proteomes" id="UP000317893">
    <property type="component" value="Unassembled WGS sequence"/>
</dbReference>
<dbReference type="AlphaFoldDB" id="A0A542E4V1"/>
<evidence type="ECO:0000256" key="1">
    <source>
        <dbReference type="ARBA" id="ARBA00022630"/>
    </source>
</evidence>
<evidence type="ECO:0000259" key="5">
    <source>
        <dbReference type="Pfam" id="PF00296"/>
    </source>
</evidence>
<dbReference type="GO" id="GO:0008726">
    <property type="term" value="F:alkanesulfonate monooxygenase activity"/>
    <property type="evidence" value="ECO:0007669"/>
    <property type="project" value="TreeGrafter"/>
</dbReference>
<dbReference type="Pfam" id="PF00296">
    <property type="entry name" value="Bac_luciferase"/>
    <property type="match status" value="1"/>
</dbReference>
<dbReference type="EMBL" id="VFMN01000001">
    <property type="protein sequence ID" value="TQJ10355.1"/>
    <property type="molecule type" value="Genomic_DNA"/>
</dbReference>
<evidence type="ECO:0000313" key="6">
    <source>
        <dbReference type="EMBL" id="TQJ10355.1"/>
    </source>
</evidence>
<comment type="caution">
    <text evidence="6">The sequence shown here is derived from an EMBL/GenBank/DDBJ whole genome shotgun (WGS) entry which is preliminary data.</text>
</comment>
<evidence type="ECO:0000313" key="7">
    <source>
        <dbReference type="Proteomes" id="UP000317893"/>
    </source>
</evidence>
<keyword evidence="2" id="KW-0288">FMN</keyword>
<dbReference type="InterPro" id="IPR036661">
    <property type="entry name" value="Luciferase-like_sf"/>
</dbReference>
<gene>
    <name evidence="6" type="ORF">FB458_3475</name>
</gene>
<protein>
    <submittedName>
        <fullName evidence="6">Alkanesulfonate monooxygenase SsuD/methylene tetrahydromethanopterin reductase-like flavin-dependent oxidoreductase (Luciferase family)</fullName>
    </submittedName>
</protein>
<organism evidence="6 7">
    <name type="scientific">Lapillicoccus jejuensis</name>
    <dbReference type="NCBI Taxonomy" id="402171"/>
    <lineage>
        <taxon>Bacteria</taxon>
        <taxon>Bacillati</taxon>
        <taxon>Actinomycetota</taxon>
        <taxon>Actinomycetes</taxon>
        <taxon>Micrococcales</taxon>
        <taxon>Intrasporangiaceae</taxon>
        <taxon>Lapillicoccus</taxon>
    </lineage>
</organism>